<keyword evidence="4" id="KW-1185">Reference proteome</keyword>
<evidence type="ECO:0000313" key="3">
    <source>
        <dbReference type="EMBL" id="MEJ8854902.1"/>
    </source>
</evidence>
<organism evidence="3 4">
    <name type="scientific">Variovorax robiniae</name>
    <dbReference type="NCBI Taxonomy" id="1836199"/>
    <lineage>
        <taxon>Bacteria</taxon>
        <taxon>Pseudomonadati</taxon>
        <taxon>Pseudomonadota</taxon>
        <taxon>Betaproteobacteria</taxon>
        <taxon>Burkholderiales</taxon>
        <taxon>Comamonadaceae</taxon>
        <taxon>Variovorax</taxon>
    </lineage>
</organism>
<keyword evidence="1" id="KW-0732">Signal</keyword>
<feature type="signal peptide" evidence="1">
    <location>
        <begin position="1"/>
        <end position="23"/>
    </location>
</feature>
<accession>A0ABU8X8A5</accession>
<protein>
    <submittedName>
        <fullName evidence="3">DUF2314 domain-containing protein</fullName>
    </submittedName>
</protein>
<dbReference type="InterPro" id="IPR018756">
    <property type="entry name" value="DUF2314"/>
</dbReference>
<feature type="domain" description="DUF2314" evidence="2">
    <location>
        <begin position="44"/>
        <end position="168"/>
    </location>
</feature>
<evidence type="ECO:0000259" key="2">
    <source>
        <dbReference type="Pfam" id="PF10077"/>
    </source>
</evidence>
<dbReference type="RefSeq" id="WP_340334991.1">
    <property type="nucleotide sequence ID" value="NZ_JBBKZS010000003.1"/>
</dbReference>
<name>A0ABU8X8A5_9BURK</name>
<proteinExistence type="predicted"/>
<reference evidence="3 4" key="1">
    <citation type="submission" date="2024-03" db="EMBL/GenBank/DDBJ databases">
        <title>Novel species of the genus Variovorax.</title>
        <authorList>
            <person name="Liu Q."/>
            <person name="Xin Y.-H."/>
        </authorList>
    </citation>
    <scope>NUCLEOTIDE SEQUENCE [LARGE SCALE GENOMIC DNA]</scope>
    <source>
        <strain evidence="3 4">KACC 18901</strain>
    </source>
</reference>
<evidence type="ECO:0000313" key="4">
    <source>
        <dbReference type="Proteomes" id="UP001367030"/>
    </source>
</evidence>
<feature type="chain" id="PRO_5045098465" evidence="1">
    <location>
        <begin position="24"/>
        <end position="171"/>
    </location>
</feature>
<comment type="caution">
    <text evidence="3">The sequence shown here is derived from an EMBL/GenBank/DDBJ whole genome shotgun (WGS) entry which is preliminary data.</text>
</comment>
<sequence>MRAAALVVSAISFLLAAHAPAQAAQSLSERAKRDEVKHMAANEPAMRRAMDQAKATLDNFLRIASAPPPGTTGFALKVAVSDKKNTEYFWVGDFLPTAQGFEGTLSNEPRLVKKYYNGERFEFSRAQVVDWVFRDENRGRMLGNYTGCALLTKEPPAQAKAFQREHGLQCD</sequence>
<dbReference type="Pfam" id="PF10077">
    <property type="entry name" value="DUF2314"/>
    <property type="match status" value="1"/>
</dbReference>
<evidence type="ECO:0000256" key="1">
    <source>
        <dbReference type="SAM" id="SignalP"/>
    </source>
</evidence>
<dbReference type="EMBL" id="JBBKZS010000003">
    <property type="protein sequence ID" value="MEJ8854902.1"/>
    <property type="molecule type" value="Genomic_DNA"/>
</dbReference>
<gene>
    <name evidence="3" type="ORF">WKW79_10010</name>
</gene>
<dbReference type="Proteomes" id="UP001367030">
    <property type="component" value="Unassembled WGS sequence"/>
</dbReference>